<evidence type="ECO:0000256" key="3">
    <source>
        <dbReference type="ARBA" id="ARBA00023136"/>
    </source>
</evidence>
<evidence type="ECO:0000256" key="2">
    <source>
        <dbReference type="ARBA" id="ARBA00022692"/>
    </source>
</evidence>
<dbReference type="GO" id="GO:0016020">
    <property type="term" value="C:membrane"/>
    <property type="evidence" value="ECO:0007669"/>
    <property type="project" value="UniProtKB-SubCell"/>
</dbReference>
<dbReference type="GO" id="GO:0006031">
    <property type="term" value="P:chitin biosynthetic process"/>
    <property type="evidence" value="ECO:0007669"/>
    <property type="project" value="TreeGrafter"/>
</dbReference>
<keyword evidence="3" id="KW-0472">Membrane</keyword>
<reference evidence="4" key="2">
    <citation type="submission" date="2020-11" db="EMBL/GenBank/DDBJ databases">
        <authorList>
            <person name="McCartney M.A."/>
            <person name="Auch B."/>
            <person name="Kono T."/>
            <person name="Mallez S."/>
            <person name="Becker A."/>
            <person name="Gohl D.M."/>
            <person name="Silverstein K.A.T."/>
            <person name="Koren S."/>
            <person name="Bechman K.B."/>
            <person name="Herman A."/>
            <person name="Abrahante J.E."/>
            <person name="Garbe J."/>
        </authorList>
    </citation>
    <scope>NUCLEOTIDE SEQUENCE</scope>
    <source>
        <strain evidence="4">Duluth1</strain>
        <tissue evidence="4">Whole animal</tissue>
    </source>
</reference>
<organism evidence="4 5">
    <name type="scientific">Dreissena polymorpha</name>
    <name type="common">Zebra mussel</name>
    <name type="synonym">Mytilus polymorpha</name>
    <dbReference type="NCBI Taxonomy" id="45954"/>
    <lineage>
        <taxon>Eukaryota</taxon>
        <taxon>Metazoa</taxon>
        <taxon>Spiralia</taxon>
        <taxon>Lophotrochozoa</taxon>
        <taxon>Mollusca</taxon>
        <taxon>Bivalvia</taxon>
        <taxon>Autobranchia</taxon>
        <taxon>Heteroconchia</taxon>
        <taxon>Euheterodonta</taxon>
        <taxon>Imparidentia</taxon>
        <taxon>Neoheterodontei</taxon>
        <taxon>Myida</taxon>
        <taxon>Dreissenoidea</taxon>
        <taxon>Dreissenidae</taxon>
        <taxon>Dreissena</taxon>
    </lineage>
</organism>
<keyword evidence="5" id="KW-1185">Reference proteome</keyword>
<protein>
    <submittedName>
        <fullName evidence="4">Uncharacterized protein</fullName>
    </submittedName>
</protein>
<comment type="subcellular location">
    <subcellularLocation>
        <location evidence="1">Membrane</location>
        <topology evidence="1">Multi-pass membrane protein</topology>
    </subcellularLocation>
</comment>
<evidence type="ECO:0000313" key="5">
    <source>
        <dbReference type="Proteomes" id="UP000828390"/>
    </source>
</evidence>
<gene>
    <name evidence="4" type="ORF">DPMN_188684</name>
</gene>
<dbReference type="EMBL" id="JAIWYP010000010">
    <property type="protein sequence ID" value="KAH3754026.1"/>
    <property type="molecule type" value="Genomic_DNA"/>
</dbReference>
<dbReference type="PANTHER" id="PTHR22914:SF42">
    <property type="entry name" value="CHITIN SYNTHASE"/>
    <property type="match status" value="1"/>
</dbReference>
<dbReference type="GO" id="GO:0071944">
    <property type="term" value="C:cell periphery"/>
    <property type="evidence" value="ECO:0007669"/>
    <property type="project" value="TreeGrafter"/>
</dbReference>
<evidence type="ECO:0000256" key="1">
    <source>
        <dbReference type="ARBA" id="ARBA00004141"/>
    </source>
</evidence>
<dbReference type="GO" id="GO:0004100">
    <property type="term" value="F:chitin synthase activity"/>
    <property type="evidence" value="ECO:0007669"/>
    <property type="project" value="InterPro"/>
</dbReference>
<sequence length="62" mass="7191">MKIPPPSKIDTPYGGRLVWRLPGGNQMIAHLKDKQKIRHRKRWSQVGYTTVNHSTKPITSRK</sequence>
<comment type="caution">
    <text evidence="4">The sequence shown here is derived from an EMBL/GenBank/DDBJ whole genome shotgun (WGS) entry which is preliminary data.</text>
</comment>
<accession>A0A9D4DRC1</accession>
<dbReference type="PANTHER" id="PTHR22914">
    <property type="entry name" value="CHITIN SYNTHASE"/>
    <property type="match status" value="1"/>
</dbReference>
<dbReference type="InterPro" id="IPR004835">
    <property type="entry name" value="Chitin_synth"/>
</dbReference>
<reference evidence="4" key="1">
    <citation type="journal article" date="2019" name="bioRxiv">
        <title>The Genome of the Zebra Mussel, Dreissena polymorpha: A Resource for Invasive Species Research.</title>
        <authorList>
            <person name="McCartney M.A."/>
            <person name="Auch B."/>
            <person name="Kono T."/>
            <person name="Mallez S."/>
            <person name="Zhang Y."/>
            <person name="Obille A."/>
            <person name="Becker A."/>
            <person name="Abrahante J.E."/>
            <person name="Garbe J."/>
            <person name="Badalamenti J.P."/>
            <person name="Herman A."/>
            <person name="Mangelson H."/>
            <person name="Liachko I."/>
            <person name="Sullivan S."/>
            <person name="Sone E.D."/>
            <person name="Koren S."/>
            <person name="Silverstein K.A.T."/>
            <person name="Beckman K.B."/>
            <person name="Gohl D.M."/>
        </authorList>
    </citation>
    <scope>NUCLEOTIDE SEQUENCE</scope>
    <source>
        <strain evidence="4">Duluth1</strain>
        <tissue evidence="4">Whole animal</tissue>
    </source>
</reference>
<keyword evidence="2" id="KW-0812">Transmembrane</keyword>
<evidence type="ECO:0000313" key="4">
    <source>
        <dbReference type="EMBL" id="KAH3754026.1"/>
    </source>
</evidence>
<dbReference type="Proteomes" id="UP000828390">
    <property type="component" value="Unassembled WGS sequence"/>
</dbReference>
<proteinExistence type="predicted"/>
<name>A0A9D4DRC1_DREPO</name>
<dbReference type="AlphaFoldDB" id="A0A9D4DRC1"/>